<dbReference type="STRING" id="4795.A0A225X464"/>
<evidence type="ECO:0000313" key="2">
    <source>
        <dbReference type="Proteomes" id="UP000198211"/>
    </source>
</evidence>
<protein>
    <submittedName>
        <fullName evidence="1">Uncharacterized protein</fullName>
    </submittedName>
</protein>
<dbReference type="EMBL" id="NBNE01000032">
    <property type="protein sequence ID" value="OWZ24020.1"/>
    <property type="molecule type" value="Genomic_DNA"/>
</dbReference>
<comment type="caution">
    <text evidence="1">The sequence shown here is derived from an EMBL/GenBank/DDBJ whole genome shotgun (WGS) entry which is preliminary data.</text>
</comment>
<dbReference type="OrthoDB" id="105150at2759"/>
<name>A0A225X464_9STRA</name>
<organism evidence="1 2">
    <name type="scientific">Phytophthora megakarya</name>
    <dbReference type="NCBI Taxonomy" id="4795"/>
    <lineage>
        <taxon>Eukaryota</taxon>
        <taxon>Sar</taxon>
        <taxon>Stramenopiles</taxon>
        <taxon>Oomycota</taxon>
        <taxon>Peronosporomycetes</taxon>
        <taxon>Peronosporales</taxon>
        <taxon>Peronosporaceae</taxon>
        <taxon>Phytophthora</taxon>
    </lineage>
</organism>
<evidence type="ECO:0000313" key="1">
    <source>
        <dbReference type="EMBL" id="OWZ24020.1"/>
    </source>
</evidence>
<dbReference type="Proteomes" id="UP000198211">
    <property type="component" value="Unassembled WGS sequence"/>
</dbReference>
<gene>
    <name evidence="1" type="ORF">PHMEG_0001001</name>
</gene>
<accession>A0A225X464</accession>
<keyword evidence="2" id="KW-1185">Reference proteome</keyword>
<sequence>MEKLTEMPFLTAFMRFSSAVLYVDPRCNAFQPFVDEELRRELGNKILQQFSFSSTRNRYDCFGAKGNSDMNAMAIYFGCTIDNGFTRFLNARGDAFFIGTTAKKQPVTSNILWGASNFLRDAMRYYPDIEQGIREENFRKWGRQYLCEKWQPVAGDKGVNLYQTNPFECAIGWSVVDHRRG</sequence>
<reference evidence="2" key="1">
    <citation type="submission" date="2017-03" db="EMBL/GenBank/DDBJ databases">
        <title>Phytopthora megakarya and P. palmivora, two closely related causual agents of cacao black pod achieved similar genome size and gene model numbers by different mechanisms.</title>
        <authorList>
            <person name="Ali S."/>
            <person name="Shao J."/>
            <person name="Larry D.J."/>
            <person name="Kronmiller B."/>
            <person name="Shen D."/>
            <person name="Strem M.D."/>
            <person name="Melnick R.L."/>
            <person name="Guiltinan M.J."/>
            <person name="Tyler B.M."/>
            <person name="Meinhardt L.W."/>
            <person name="Bailey B.A."/>
        </authorList>
    </citation>
    <scope>NUCLEOTIDE SEQUENCE [LARGE SCALE GENOMIC DNA]</scope>
    <source>
        <strain evidence="2">zdho120</strain>
    </source>
</reference>
<dbReference type="AlphaFoldDB" id="A0A225X464"/>
<proteinExistence type="predicted"/>